<evidence type="ECO:0000313" key="3">
    <source>
        <dbReference type="EMBL" id="OBU66024.1"/>
    </source>
</evidence>
<dbReference type="Proteomes" id="UP000092256">
    <property type="component" value="Unassembled WGS sequence"/>
</dbReference>
<feature type="transmembrane region" description="Helical" evidence="2">
    <location>
        <begin position="146"/>
        <end position="170"/>
    </location>
</feature>
<evidence type="ECO:0000313" key="4">
    <source>
        <dbReference type="Proteomes" id="UP000092256"/>
    </source>
</evidence>
<sequence length="524" mass="57677">MIGGFRDSQRILHTWSGLLVGWVLFLIFIAGTAAYWREELTRWMQPEIGLPTDATTAAKQAQQFLARTAPDALRWSIQLPDSRSSATTVSWQPKGETERPRGQRNPNQATLDSNGTPVQIRETRGGDFFYRLHFDLHYVPVLWARWFISACSMLMLVAIISGVITHKKIFIDFFTFRRGKGQRTWLDGHNALAVLSLPFHLMITYTGLITLMTLYMPWAVMAGYPGGRSELFAEISPRVEKVSPSGIFAKPPELAELLRYPESRWDGGHAMSLRIDHPADAAMRIVLSQDQGDRIASSPGLLVFDAEGGLLQATVPRSPAVIARDGMIGLHAARFAPITMRWLFFLSGVAGTLMVATGLVLWTVKRRAQLPDPERPHLGFRIVERLNIGFVTGLPVAMLAFLWGNRLLPLDVANRSDAEVKVFFYAWAACVVHAMLRTPRRGWVEQLALAGVLALGLPLYNLVAWHGGAVSALAAGDGAKAGIDIGLLLIGAGLLWAARKVHRFVPAQRRARPARTASAAAAGA</sequence>
<keyword evidence="2" id="KW-0472">Membrane</keyword>
<keyword evidence="2" id="KW-0812">Transmembrane</keyword>
<evidence type="ECO:0000256" key="1">
    <source>
        <dbReference type="SAM" id="MobiDB-lite"/>
    </source>
</evidence>
<keyword evidence="2" id="KW-1133">Transmembrane helix</keyword>
<dbReference type="Pfam" id="PF03929">
    <property type="entry name" value="PepSY_TM"/>
    <property type="match status" value="1"/>
</dbReference>
<evidence type="ECO:0000256" key="2">
    <source>
        <dbReference type="SAM" id="Phobius"/>
    </source>
</evidence>
<dbReference type="EMBL" id="LYVJ01000009">
    <property type="protein sequence ID" value="OBU66024.1"/>
    <property type="molecule type" value="Genomic_DNA"/>
</dbReference>
<feature type="region of interest" description="Disordered" evidence="1">
    <location>
        <begin position="84"/>
        <end position="117"/>
    </location>
</feature>
<dbReference type="OrthoDB" id="9776609at2"/>
<feature type="transmembrane region" description="Helical" evidence="2">
    <location>
        <begin position="418"/>
        <end position="436"/>
    </location>
</feature>
<dbReference type="AlphaFoldDB" id="A0A1A6XTW3"/>
<feature type="transmembrane region" description="Helical" evidence="2">
    <location>
        <begin position="342"/>
        <end position="364"/>
    </location>
</feature>
<dbReference type="InterPro" id="IPR005625">
    <property type="entry name" value="PepSY-ass_TM"/>
</dbReference>
<dbReference type="PANTHER" id="PTHR34219">
    <property type="entry name" value="IRON-REGULATED INNER MEMBRANE PROTEIN-RELATED"/>
    <property type="match status" value="1"/>
</dbReference>
<name>A0A1A6XTW3_STEMA</name>
<comment type="caution">
    <text evidence="3">The sequence shown here is derived from an EMBL/GenBank/DDBJ whole genome shotgun (WGS) entry which is preliminary data.</text>
</comment>
<feature type="transmembrane region" description="Helical" evidence="2">
    <location>
        <begin position="12"/>
        <end position="36"/>
    </location>
</feature>
<evidence type="ECO:0008006" key="5">
    <source>
        <dbReference type="Google" id="ProtNLM"/>
    </source>
</evidence>
<feature type="transmembrane region" description="Helical" evidence="2">
    <location>
        <begin position="385"/>
        <end position="403"/>
    </location>
</feature>
<feature type="transmembrane region" description="Helical" evidence="2">
    <location>
        <begin position="479"/>
        <end position="498"/>
    </location>
</feature>
<accession>A0A1A6XTW3</accession>
<dbReference type="PANTHER" id="PTHR34219:SF4">
    <property type="entry name" value="PEPSY DOMAIN-CONTAINING PROTEIN"/>
    <property type="match status" value="1"/>
</dbReference>
<feature type="transmembrane region" description="Helical" evidence="2">
    <location>
        <begin position="191"/>
        <end position="215"/>
    </location>
</feature>
<feature type="transmembrane region" description="Helical" evidence="2">
    <location>
        <begin position="448"/>
        <end position="467"/>
    </location>
</feature>
<proteinExistence type="predicted"/>
<reference evidence="3 4" key="1">
    <citation type="submission" date="2016-05" db="EMBL/GenBank/DDBJ databases">
        <title>Draft Genome Sequences of Stenotrophomonas maltophilia Strains Sm32COP, Sm41DVV, Sm46PAILV, SmF3, SmF22, SmSOFb1 and SmCVFa1, Isolated from Different Manures, in France.</title>
        <authorList>
            <person name="Nazaret S."/>
            <person name="Bodilis J."/>
        </authorList>
    </citation>
    <scope>NUCLEOTIDE SEQUENCE [LARGE SCALE GENOMIC DNA]</scope>
    <source>
        <strain evidence="3 4">Sm46PAILV</strain>
    </source>
</reference>
<protein>
    <recommendedName>
        <fullName evidence="5">PepSY domain-containing protein</fullName>
    </recommendedName>
</protein>
<organism evidence="3 4">
    <name type="scientific">Stenotrophomonas maltophilia</name>
    <name type="common">Pseudomonas maltophilia</name>
    <name type="synonym">Xanthomonas maltophilia</name>
    <dbReference type="NCBI Taxonomy" id="40324"/>
    <lineage>
        <taxon>Bacteria</taxon>
        <taxon>Pseudomonadati</taxon>
        <taxon>Pseudomonadota</taxon>
        <taxon>Gammaproteobacteria</taxon>
        <taxon>Lysobacterales</taxon>
        <taxon>Lysobacteraceae</taxon>
        <taxon>Stenotrophomonas</taxon>
        <taxon>Stenotrophomonas maltophilia group</taxon>
    </lineage>
</organism>
<feature type="compositionally biased region" description="Polar residues" evidence="1">
    <location>
        <begin position="104"/>
        <end position="117"/>
    </location>
</feature>
<dbReference type="RefSeq" id="WP_065199700.1">
    <property type="nucleotide sequence ID" value="NZ_LYVJ01000009.1"/>
</dbReference>
<gene>
    <name evidence="3" type="ORF">A9K58_12850</name>
</gene>